<proteinExistence type="predicted"/>
<dbReference type="Proteomes" id="UP001159042">
    <property type="component" value="Unassembled WGS sequence"/>
</dbReference>
<keyword evidence="2" id="KW-1185">Reference proteome</keyword>
<dbReference type="AlphaFoldDB" id="A0AAV8VFQ5"/>
<sequence>MFSECIHSLADTINQLILAYGIHKSVQKCVYYHDLLFSKIIITFTDIMTNTVVQPT</sequence>
<protein>
    <submittedName>
        <fullName evidence="1">Uncharacterized protein</fullName>
    </submittedName>
</protein>
<accession>A0AAV8VFQ5</accession>
<dbReference type="EMBL" id="JANEYG010000104">
    <property type="protein sequence ID" value="KAJ8913049.1"/>
    <property type="molecule type" value="Genomic_DNA"/>
</dbReference>
<comment type="caution">
    <text evidence="1">The sequence shown here is derived from an EMBL/GenBank/DDBJ whole genome shotgun (WGS) entry which is preliminary data.</text>
</comment>
<reference evidence="1 2" key="1">
    <citation type="journal article" date="2023" name="Insect Mol. Biol.">
        <title>Genome sequencing provides insights into the evolution of gene families encoding plant cell wall-degrading enzymes in longhorned beetles.</title>
        <authorList>
            <person name="Shin N.R."/>
            <person name="Okamura Y."/>
            <person name="Kirsch R."/>
            <person name="Pauchet Y."/>
        </authorList>
    </citation>
    <scope>NUCLEOTIDE SEQUENCE [LARGE SCALE GENOMIC DNA]</scope>
    <source>
        <strain evidence="1">EAD_L_NR</strain>
    </source>
</reference>
<name>A0AAV8VFQ5_9CUCU</name>
<organism evidence="1 2">
    <name type="scientific">Exocentrus adspersus</name>
    <dbReference type="NCBI Taxonomy" id="1586481"/>
    <lineage>
        <taxon>Eukaryota</taxon>
        <taxon>Metazoa</taxon>
        <taxon>Ecdysozoa</taxon>
        <taxon>Arthropoda</taxon>
        <taxon>Hexapoda</taxon>
        <taxon>Insecta</taxon>
        <taxon>Pterygota</taxon>
        <taxon>Neoptera</taxon>
        <taxon>Endopterygota</taxon>
        <taxon>Coleoptera</taxon>
        <taxon>Polyphaga</taxon>
        <taxon>Cucujiformia</taxon>
        <taxon>Chrysomeloidea</taxon>
        <taxon>Cerambycidae</taxon>
        <taxon>Lamiinae</taxon>
        <taxon>Acanthocinini</taxon>
        <taxon>Exocentrus</taxon>
    </lineage>
</organism>
<evidence type="ECO:0000313" key="2">
    <source>
        <dbReference type="Proteomes" id="UP001159042"/>
    </source>
</evidence>
<evidence type="ECO:0000313" key="1">
    <source>
        <dbReference type="EMBL" id="KAJ8913049.1"/>
    </source>
</evidence>
<gene>
    <name evidence="1" type="ORF">NQ315_002066</name>
</gene>